<dbReference type="Proteomes" id="UP001295740">
    <property type="component" value="Unassembled WGS sequence"/>
</dbReference>
<dbReference type="AlphaFoldDB" id="A0AAI8YI77"/>
<gene>
    <name evidence="1" type="ORF">KHLLAP_LOCUS8672</name>
</gene>
<evidence type="ECO:0000313" key="1">
    <source>
        <dbReference type="EMBL" id="CAJ2508204.1"/>
    </source>
</evidence>
<dbReference type="EMBL" id="CAUWAG010000010">
    <property type="protein sequence ID" value="CAJ2508204.1"/>
    <property type="molecule type" value="Genomic_DNA"/>
</dbReference>
<comment type="caution">
    <text evidence="1">The sequence shown here is derived from an EMBL/GenBank/DDBJ whole genome shotgun (WGS) entry which is preliminary data.</text>
</comment>
<sequence>MSHKILILVCRYVILPASISKRDQVEYHAQSGHSGLQYVFQCMAWPVEDMNAYSLFRDAIYPLPWFMAGCLLLLGRTVKMGLRNLVAAAAAVESAHGEYFLVKLYEELVDFVEEMEPGVSISVGGALNQVAATMCDAGESIKDWRFQYRM</sequence>
<proteinExistence type="predicted"/>
<organism evidence="1 2">
    <name type="scientific">Anthostomella pinea</name>
    <dbReference type="NCBI Taxonomy" id="933095"/>
    <lineage>
        <taxon>Eukaryota</taxon>
        <taxon>Fungi</taxon>
        <taxon>Dikarya</taxon>
        <taxon>Ascomycota</taxon>
        <taxon>Pezizomycotina</taxon>
        <taxon>Sordariomycetes</taxon>
        <taxon>Xylariomycetidae</taxon>
        <taxon>Xylariales</taxon>
        <taxon>Xylariaceae</taxon>
        <taxon>Anthostomella</taxon>
    </lineage>
</organism>
<protein>
    <submittedName>
        <fullName evidence="1">Uu.00g093900.m01.CDS01</fullName>
    </submittedName>
</protein>
<accession>A0AAI8YI77</accession>
<reference evidence="1" key="1">
    <citation type="submission" date="2023-10" db="EMBL/GenBank/DDBJ databases">
        <authorList>
            <person name="Hackl T."/>
        </authorList>
    </citation>
    <scope>NUCLEOTIDE SEQUENCE</scope>
</reference>
<evidence type="ECO:0000313" key="2">
    <source>
        <dbReference type="Proteomes" id="UP001295740"/>
    </source>
</evidence>
<name>A0AAI8YI77_9PEZI</name>
<keyword evidence="2" id="KW-1185">Reference proteome</keyword>